<sequence length="164" mass="19106">MISKKMEEALNKQINAEFYSSYLYLSMAADFEAKNLEGFANWMKVQAQEEWGHGMRIYNYVNEQQGRVKLDGIETPQTEWDSALAMFEAAYKHEQHVTSLIHELMSLANKEKDYATEIFLQWFVTEQVEEEAHAASIVEKLKRIKESPHGLMMLDHALGQRKED</sequence>
<dbReference type="InterPro" id="IPR009040">
    <property type="entry name" value="Ferritin-like_diiron"/>
</dbReference>
<keyword evidence="10" id="KW-1185">Reference proteome</keyword>
<dbReference type="CDD" id="cd01055">
    <property type="entry name" value="Nonheme_Ferritin"/>
    <property type="match status" value="1"/>
</dbReference>
<comment type="similarity">
    <text evidence="1 7">Belongs to the ferritin family. Prokaryotic subfamily.</text>
</comment>
<accession>A0A0S6WAI1</accession>
<dbReference type="HOGENOM" id="CLU_065681_1_2_0"/>
<evidence type="ECO:0000313" key="10">
    <source>
        <dbReference type="Proteomes" id="UP000030661"/>
    </source>
</evidence>
<feature type="binding site" evidence="6">
    <location>
        <position position="53"/>
    </location>
    <ligand>
        <name>Fe cation</name>
        <dbReference type="ChEBI" id="CHEBI:24875"/>
        <label>1</label>
    </ligand>
</feature>
<dbReference type="PROSITE" id="PS50905">
    <property type="entry name" value="FERRITIN_LIKE"/>
    <property type="match status" value="1"/>
</dbReference>
<reference evidence="9" key="1">
    <citation type="journal article" date="2015" name="PeerJ">
        <title>First genomic representation of candidate bacterial phylum KSB3 points to enhanced environmental sensing as a trigger of wastewater bulking.</title>
        <authorList>
            <person name="Sekiguchi Y."/>
            <person name="Ohashi A."/>
            <person name="Parks D.H."/>
            <person name="Yamauchi T."/>
            <person name="Tyson G.W."/>
            <person name="Hugenholtz P."/>
        </authorList>
    </citation>
    <scope>NUCLEOTIDE SEQUENCE [LARGE SCALE GENOMIC DNA]</scope>
</reference>
<keyword evidence="4" id="KW-0560">Oxidoreductase</keyword>
<dbReference type="Gene3D" id="1.20.1260.10">
    <property type="match status" value="1"/>
</dbReference>
<dbReference type="GO" id="GO:0006879">
    <property type="term" value="P:intracellular iron ion homeostasis"/>
    <property type="evidence" value="ECO:0007669"/>
    <property type="project" value="UniProtKB-KW"/>
</dbReference>
<protein>
    <recommendedName>
        <fullName evidence="7">Ferritin</fullName>
        <ecNumber evidence="7">1.16.3.2</ecNumber>
    </recommendedName>
</protein>
<feature type="binding site" evidence="6">
    <location>
        <position position="50"/>
    </location>
    <ligand>
        <name>Fe cation</name>
        <dbReference type="ChEBI" id="CHEBI:24875"/>
        <label>1</label>
    </ligand>
</feature>
<evidence type="ECO:0000256" key="5">
    <source>
        <dbReference type="ARBA" id="ARBA00023004"/>
    </source>
</evidence>
<evidence type="ECO:0000256" key="2">
    <source>
        <dbReference type="ARBA" id="ARBA00022434"/>
    </source>
</evidence>
<dbReference type="InterPro" id="IPR009078">
    <property type="entry name" value="Ferritin-like_SF"/>
</dbReference>
<dbReference type="InterPro" id="IPR008331">
    <property type="entry name" value="Ferritin_DPS_dom"/>
</dbReference>
<organism evidence="9">
    <name type="scientific">Vecturithrix granuli</name>
    <dbReference type="NCBI Taxonomy" id="1499967"/>
    <lineage>
        <taxon>Bacteria</taxon>
        <taxon>Candidatus Moduliflexota</taxon>
        <taxon>Candidatus Vecturitrichia</taxon>
        <taxon>Candidatus Vecturitrichales</taxon>
        <taxon>Candidatus Vecturitrichaceae</taxon>
        <taxon>Candidatus Vecturithrix</taxon>
    </lineage>
</organism>
<keyword evidence="2 7" id="KW-0409">Iron storage</keyword>
<evidence type="ECO:0000256" key="3">
    <source>
        <dbReference type="ARBA" id="ARBA00022723"/>
    </source>
</evidence>
<dbReference type="EMBL" id="DF820463">
    <property type="protein sequence ID" value="GAK55538.1"/>
    <property type="molecule type" value="Genomic_DNA"/>
</dbReference>
<dbReference type="SUPFAM" id="SSF47240">
    <property type="entry name" value="Ferritin-like"/>
    <property type="match status" value="1"/>
</dbReference>
<comment type="catalytic activity">
    <reaction evidence="7">
        <text>4 Fe(2+) + O2 + 6 H2O = 4 iron(III) oxide-hydroxide + 12 H(+)</text>
        <dbReference type="Rhea" id="RHEA:11972"/>
        <dbReference type="ChEBI" id="CHEBI:15377"/>
        <dbReference type="ChEBI" id="CHEBI:15378"/>
        <dbReference type="ChEBI" id="CHEBI:15379"/>
        <dbReference type="ChEBI" id="CHEBI:29033"/>
        <dbReference type="ChEBI" id="CHEBI:78619"/>
        <dbReference type="EC" id="1.16.3.2"/>
    </reaction>
</comment>
<dbReference type="GO" id="GO:0006826">
    <property type="term" value="P:iron ion transport"/>
    <property type="evidence" value="ECO:0007669"/>
    <property type="project" value="InterPro"/>
</dbReference>
<keyword evidence="7" id="KW-0963">Cytoplasm</keyword>
<dbReference type="eggNOG" id="COG1528">
    <property type="taxonomic scope" value="Bacteria"/>
</dbReference>
<evidence type="ECO:0000256" key="4">
    <source>
        <dbReference type="ARBA" id="ARBA00023002"/>
    </source>
</evidence>
<evidence type="ECO:0000256" key="1">
    <source>
        <dbReference type="ARBA" id="ARBA00006950"/>
    </source>
</evidence>
<dbReference type="GO" id="GO:0005829">
    <property type="term" value="C:cytosol"/>
    <property type="evidence" value="ECO:0007669"/>
    <property type="project" value="TreeGrafter"/>
</dbReference>
<feature type="binding site" evidence="6">
    <location>
        <position position="127"/>
    </location>
    <ligand>
        <name>Fe cation</name>
        <dbReference type="ChEBI" id="CHEBI:24875"/>
        <label>1</label>
    </ligand>
</feature>
<dbReference type="GO" id="GO:0008199">
    <property type="term" value="F:ferric iron binding"/>
    <property type="evidence" value="ECO:0007669"/>
    <property type="project" value="InterPro"/>
</dbReference>
<evidence type="ECO:0000313" key="9">
    <source>
        <dbReference type="EMBL" id="GAK55538.1"/>
    </source>
</evidence>
<keyword evidence="5 6" id="KW-0408">Iron</keyword>
<name>A0A0S6WAI1_VECG1</name>
<feature type="binding site" evidence="6">
    <location>
        <position position="17"/>
    </location>
    <ligand>
        <name>Fe cation</name>
        <dbReference type="ChEBI" id="CHEBI:24875"/>
        <label>1</label>
    </ligand>
</feature>
<evidence type="ECO:0000256" key="7">
    <source>
        <dbReference type="RuleBase" id="RU361145"/>
    </source>
</evidence>
<evidence type="ECO:0000256" key="6">
    <source>
        <dbReference type="PIRSR" id="PIRSR601519-1"/>
    </source>
</evidence>
<gene>
    <name evidence="9" type="ORF">U27_02372</name>
</gene>
<dbReference type="PANTHER" id="PTHR11431">
    <property type="entry name" value="FERRITIN"/>
    <property type="match status" value="1"/>
</dbReference>
<dbReference type="FunFam" id="1.20.1260.10:FF:000001">
    <property type="entry name" value="Non-heme ferritin"/>
    <property type="match status" value="1"/>
</dbReference>
<comment type="function">
    <text evidence="7">Iron-storage protein.</text>
</comment>
<dbReference type="AlphaFoldDB" id="A0A0S6WAI1"/>
<dbReference type="GO" id="GO:0042802">
    <property type="term" value="F:identical protein binding"/>
    <property type="evidence" value="ECO:0007669"/>
    <property type="project" value="UniProtKB-ARBA"/>
</dbReference>
<proteinExistence type="inferred from homology"/>
<dbReference type="Pfam" id="PF00210">
    <property type="entry name" value="Ferritin"/>
    <property type="match status" value="1"/>
</dbReference>
<dbReference type="InterPro" id="IPR012347">
    <property type="entry name" value="Ferritin-like"/>
</dbReference>
<comment type="subcellular location">
    <subcellularLocation>
        <location evidence="7">Cytoplasm</location>
    </subcellularLocation>
</comment>
<dbReference type="Proteomes" id="UP000030661">
    <property type="component" value="Unassembled WGS sequence"/>
</dbReference>
<dbReference type="PANTHER" id="PTHR11431:SF127">
    <property type="entry name" value="BACTERIAL NON-HEME FERRITIN"/>
    <property type="match status" value="1"/>
</dbReference>
<dbReference type="InterPro" id="IPR041719">
    <property type="entry name" value="Ferritin_prok"/>
</dbReference>
<keyword evidence="3 6" id="KW-0479">Metal-binding</keyword>
<dbReference type="EC" id="1.16.3.2" evidence="7"/>
<dbReference type="GO" id="GO:0004322">
    <property type="term" value="F:ferroxidase activity"/>
    <property type="evidence" value="ECO:0007669"/>
    <property type="project" value="TreeGrafter"/>
</dbReference>
<dbReference type="STRING" id="1499967.U27_02372"/>
<dbReference type="InterPro" id="IPR001519">
    <property type="entry name" value="Ferritin"/>
</dbReference>
<feature type="domain" description="Ferritin-like diiron" evidence="8">
    <location>
        <begin position="1"/>
        <end position="145"/>
    </location>
</feature>
<feature type="binding site" evidence="6">
    <location>
        <position position="94"/>
    </location>
    <ligand>
        <name>Fe cation</name>
        <dbReference type="ChEBI" id="CHEBI:24875"/>
        <label>1</label>
    </ligand>
</feature>
<dbReference type="GO" id="GO:0008198">
    <property type="term" value="F:ferrous iron binding"/>
    <property type="evidence" value="ECO:0007669"/>
    <property type="project" value="TreeGrafter"/>
</dbReference>
<evidence type="ECO:0000259" key="8">
    <source>
        <dbReference type="PROSITE" id="PS50905"/>
    </source>
</evidence>